<keyword evidence="2" id="KW-1185">Reference proteome</keyword>
<dbReference type="InterPro" id="IPR016024">
    <property type="entry name" value="ARM-type_fold"/>
</dbReference>
<accession>A0ABN3VXP3</accession>
<reference evidence="1 2" key="1">
    <citation type="journal article" date="2019" name="Int. J. Syst. Evol. Microbiol.">
        <title>The Global Catalogue of Microorganisms (GCM) 10K type strain sequencing project: providing services to taxonomists for standard genome sequencing and annotation.</title>
        <authorList>
            <consortium name="The Broad Institute Genomics Platform"/>
            <consortium name="The Broad Institute Genome Sequencing Center for Infectious Disease"/>
            <person name="Wu L."/>
            <person name="Ma J."/>
        </authorList>
    </citation>
    <scope>NUCLEOTIDE SEQUENCE [LARGE SCALE GENOMIC DNA]</scope>
    <source>
        <strain evidence="1 2">JCM 6242</strain>
    </source>
</reference>
<sequence length="379" mass="41062">MVLLEVSGEGDRAALHEAIWEAVKEFIRWYTGSSAYSGVYEYLEDGVGYAYTNPSAVDGDELSWVFGDFAGCCARSAWAWEHWFQLALAADWDRFTWLAKEHGLTLESEPPPLGELLAKDWGYVVLRGDLWSVSEEGLHGDDKYVGLAELTAEERARHAEACERCMCGPCEMLRPEPDFLATMLNALDDSSTAPSAGWYLARMHETSPEVLVALVRAGNGAMRGLAPEVERYALRVPDARSTLMALLPDLRGGALGLALYALAEIGPAAERPTLVPRLRALLDGSDEAAEAAAELAGRVGHGVPGLAEELAAVLDREVSEELRHSAVLGLANLHLPPRTPSPAVRARLEREAARDTKAGKLAKWVLTGPVPPSWLVPSG</sequence>
<evidence type="ECO:0008006" key="3">
    <source>
        <dbReference type="Google" id="ProtNLM"/>
    </source>
</evidence>
<evidence type="ECO:0000313" key="2">
    <source>
        <dbReference type="Proteomes" id="UP001500831"/>
    </source>
</evidence>
<name>A0ABN3VXP3_9ACTN</name>
<proteinExistence type="predicted"/>
<gene>
    <name evidence="1" type="ORF">GCM10010517_29780</name>
</gene>
<comment type="caution">
    <text evidence="1">The sequence shown here is derived from an EMBL/GenBank/DDBJ whole genome shotgun (WGS) entry which is preliminary data.</text>
</comment>
<dbReference type="EMBL" id="BAAAVI010000018">
    <property type="protein sequence ID" value="GAA2869711.1"/>
    <property type="molecule type" value="Genomic_DNA"/>
</dbReference>
<dbReference type="Proteomes" id="UP001500831">
    <property type="component" value="Unassembled WGS sequence"/>
</dbReference>
<dbReference type="SUPFAM" id="SSF48371">
    <property type="entry name" value="ARM repeat"/>
    <property type="match status" value="1"/>
</dbReference>
<organism evidence="1 2">
    <name type="scientific">Streptosporangium fragile</name>
    <dbReference type="NCBI Taxonomy" id="46186"/>
    <lineage>
        <taxon>Bacteria</taxon>
        <taxon>Bacillati</taxon>
        <taxon>Actinomycetota</taxon>
        <taxon>Actinomycetes</taxon>
        <taxon>Streptosporangiales</taxon>
        <taxon>Streptosporangiaceae</taxon>
        <taxon>Streptosporangium</taxon>
    </lineage>
</organism>
<evidence type="ECO:0000313" key="1">
    <source>
        <dbReference type="EMBL" id="GAA2869711.1"/>
    </source>
</evidence>
<protein>
    <recommendedName>
        <fullName evidence="3">HEAT repeat domain-containing protein</fullName>
    </recommendedName>
</protein>